<dbReference type="EMBL" id="BMAT01013624">
    <property type="protein sequence ID" value="GFS16792.1"/>
    <property type="molecule type" value="Genomic_DNA"/>
</dbReference>
<evidence type="ECO:0000313" key="2">
    <source>
        <dbReference type="EMBL" id="GFS16792.1"/>
    </source>
</evidence>
<evidence type="ECO:0000313" key="3">
    <source>
        <dbReference type="Proteomes" id="UP000762676"/>
    </source>
</evidence>
<organism evidence="2 3">
    <name type="scientific">Elysia marginata</name>
    <dbReference type="NCBI Taxonomy" id="1093978"/>
    <lineage>
        <taxon>Eukaryota</taxon>
        <taxon>Metazoa</taxon>
        <taxon>Spiralia</taxon>
        <taxon>Lophotrochozoa</taxon>
        <taxon>Mollusca</taxon>
        <taxon>Gastropoda</taxon>
        <taxon>Heterobranchia</taxon>
        <taxon>Euthyneura</taxon>
        <taxon>Panpulmonata</taxon>
        <taxon>Sacoglossa</taxon>
        <taxon>Placobranchoidea</taxon>
        <taxon>Plakobranchidae</taxon>
        <taxon>Elysia</taxon>
    </lineage>
</organism>
<feature type="compositionally biased region" description="Basic and acidic residues" evidence="1">
    <location>
        <begin position="23"/>
        <end position="36"/>
    </location>
</feature>
<evidence type="ECO:0000256" key="1">
    <source>
        <dbReference type="SAM" id="MobiDB-lite"/>
    </source>
</evidence>
<dbReference type="AlphaFoldDB" id="A0AAV4J5L6"/>
<protein>
    <recommendedName>
        <fullName evidence="4">Small EDRK-rich factor-like N-terminal domain-containing protein</fullName>
    </recommendedName>
</protein>
<gene>
    <name evidence="2" type="ORF">ElyMa_006805800</name>
</gene>
<name>A0AAV4J5L6_9GAST</name>
<proteinExistence type="predicted"/>
<accession>A0AAV4J5L6</accession>
<feature type="region of interest" description="Disordered" evidence="1">
    <location>
        <begin position="1"/>
        <end position="60"/>
    </location>
</feature>
<sequence length="72" mass="8184">MQRHLNNLSETEKVARQQKKVQRQKERRMANRDMLKARANAGLTVSSVNPPPRATRAKVAVQEISAAKQKAY</sequence>
<evidence type="ECO:0008006" key="4">
    <source>
        <dbReference type="Google" id="ProtNLM"/>
    </source>
</evidence>
<keyword evidence="3" id="KW-1185">Reference proteome</keyword>
<reference evidence="2 3" key="1">
    <citation type="journal article" date="2021" name="Elife">
        <title>Chloroplast acquisition without the gene transfer in kleptoplastic sea slugs, Plakobranchus ocellatus.</title>
        <authorList>
            <person name="Maeda T."/>
            <person name="Takahashi S."/>
            <person name="Yoshida T."/>
            <person name="Shimamura S."/>
            <person name="Takaki Y."/>
            <person name="Nagai Y."/>
            <person name="Toyoda A."/>
            <person name="Suzuki Y."/>
            <person name="Arimoto A."/>
            <person name="Ishii H."/>
            <person name="Satoh N."/>
            <person name="Nishiyama T."/>
            <person name="Hasebe M."/>
            <person name="Maruyama T."/>
            <person name="Minagawa J."/>
            <person name="Obokata J."/>
            <person name="Shigenobu S."/>
        </authorList>
    </citation>
    <scope>NUCLEOTIDE SEQUENCE [LARGE SCALE GENOMIC DNA]</scope>
</reference>
<dbReference type="Proteomes" id="UP000762676">
    <property type="component" value="Unassembled WGS sequence"/>
</dbReference>
<comment type="caution">
    <text evidence="2">The sequence shown here is derived from an EMBL/GenBank/DDBJ whole genome shotgun (WGS) entry which is preliminary data.</text>
</comment>